<feature type="compositionally biased region" description="Basic and acidic residues" evidence="4">
    <location>
        <begin position="526"/>
        <end position="544"/>
    </location>
</feature>
<evidence type="ECO:0000256" key="3">
    <source>
        <dbReference type="SAM" id="Coils"/>
    </source>
</evidence>
<proteinExistence type="predicted"/>
<dbReference type="OrthoDB" id="2441647at2759"/>
<dbReference type="PANTHER" id="PTHR45652:SF10">
    <property type="entry name" value="NEUROFILAMENT MEDIUM POLYPEPTIDE ISOFORM X1"/>
    <property type="match status" value="1"/>
</dbReference>
<dbReference type="PANTHER" id="PTHR45652">
    <property type="entry name" value="GLIAL FIBRILLARY ACIDIC PROTEIN"/>
    <property type="match status" value="1"/>
</dbReference>
<dbReference type="GO" id="GO:0005882">
    <property type="term" value="C:intermediate filament"/>
    <property type="evidence" value="ECO:0007669"/>
    <property type="project" value="UniProtKB-KW"/>
</dbReference>
<dbReference type="InterPro" id="IPR002957">
    <property type="entry name" value="Keratin_I"/>
</dbReference>
<feature type="region of interest" description="Disordered" evidence="4">
    <location>
        <begin position="403"/>
        <end position="544"/>
    </location>
</feature>
<dbReference type="PROSITE" id="PS51842">
    <property type="entry name" value="IF_ROD_2"/>
    <property type="match status" value="1"/>
</dbReference>
<feature type="coiled-coil region" evidence="3">
    <location>
        <begin position="277"/>
        <end position="353"/>
    </location>
</feature>
<dbReference type="SMART" id="SM01391">
    <property type="entry name" value="Filament"/>
    <property type="match status" value="1"/>
</dbReference>
<feature type="domain" description="IF rod" evidence="5">
    <location>
        <begin position="79"/>
        <end position="378"/>
    </location>
</feature>
<dbReference type="InterPro" id="IPR050405">
    <property type="entry name" value="Intermediate_filament"/>
</dbReference>
<feature type="compositionally biased region" description="Basic and acidic residues" evidence="4">
    <location>
        <begin position="412"/>
        <end position="447"/>
    </location>
</feature>
<dbReference type="GO" id="GO:0005200">
    <property type="term" value="F:structural constituent of cytoskeleton"/>
    <property type="evidence" value="ECO:0007669"/>
    <property type="project" value="TreeGrafter"/>
</dbReference>
<evidence type="ECO:0000256" key="4">
    <source>
        <dbReference type="SAM" id="MobiDB-lite"/>
    </source>
</evidence>
<name>A0A8T2NN06_9TELE</name>
<evidence type="ECO:0000313" key="7">
    <source>
        <dbReference type="Proteomes" id="UP000824540"/>
    </source>
</evidence>
<keyword evidence="1" id="KW-0403">Intermediate filament</keyword>
<keyword evidence="7" id="KW-1185">Reference proteome</keyword>
<dbReference type="Proteomes" id="UP000824540">
    <property type="component" value="Unassembled WGS sequence"/>
</dbReference>
<gene>
    <name evidence="6" type="ORF">JZ751_019769</name>
</gene>
<organism evidence="6 7">
    <name type="scientific">Albula glossodonta</name>
    <name type="common">roundjaw bonefish</name>
    <dbReference type="NCBI Taxonomy" id="121402"/>
    <lineage>
        <taxon>Eukaryota</taxon>
        <taxon>Metazoa</taxon>
        <taxon>Chordata</taxon>
        <taxon>Craniata</taxon>
        <taxon>Vertebrata</taxon>
        <taxon>Euteleostomi</taxon>
        <taxon>Actinopterygii</taxon>
        <taxon>Neopterygii</taxon>
        <taxon>Teleostei</taxon>
        <taxon>Albuliformes</taxon>
        <taxon>Albulidae</taxon>
        <taxon>Albula</taxon>
    </lineage>
</organism>
<comment type="caution">
    <text evidence="6">The sequence shown here is derived from an EMBL/GenBank/DDBJ whole genome shotgun (WGS) entry which is preliminary data.</text>
</comment>
<dbReference type="Pfam" id="PF00038">
    <property type="entry name" value="Filament"/>
    <property type="match status" value="1"/>
</dbReference>
<dbReference type="Gene3D" id="1.20.5.1160">
    <property type="entry name" value="Vasodilator-stimulated phosphoprotein"/>
    <property type="match status" value="1"/>
</dbReference>
<feature type="compositionally biased region" description="Basic and acidic residues" evidence="4">
    <location>
        <begin position="494"/>
        <end position="505"/>
    </location>
</feature>
<keyword evidence="2 3" id="KW-0175">Coiled coil</keyword>
<dbReference type="GO" id="GO:0099160">
    <property type="term" value="C:postsynaptic intermediate filament cytoskeleton"/>
    <property type="evidence" value="ECO:0007669"/>
    <property type="project" value="TreeGrafter"/>
</dbReference>
<evidence type="ECO:0000259" key="5">
    <source>
        <dbReference type="PROSITE" id="PS51842"/>
    </source>
</evidence>
<evidence type="ECO:0000256" key="2">
    <source>
        <dbReference type="ARBA" id="ARBA00023054"/>
    </source>
</evidence>
<dbReference type="Gene3D" id="1.20.5.500">
    <property type="entry name" value="Single helix bin"/>
    <property type="match status" value="1"/>
</dbReference>
<dbReference type="FunFam" id="1.20.5.1160:FF:000001">
    <property type="entry name" value="Keratin type II"/>
    <property type="match status" value="1"/>
</dbReference>
<dbReference type="GO" id="GO:0005737">
    <property type="term" value="C:cytoplasm"/>
    <property type="evidence" value="ECO:0007669"/>
    <property type="project" value="TreeGrafter"/>
</dbReference>
<evidence type="ECO:0000256" key="1">
    <source>
        <dbReference type="ARBA" id="ARBA00022754"/>
    </source>
</evidence>
<sequence>MEYLVSSPRGRAKGEYSPFQTTSLRLPASSPQMMRRYTGTAPASSFTGMVQRDLGPVPADSLDFANRFTRQPQMMDINEKELLRGINDRFARFIEKVHCLEHQNKLLHEEIKDIRKQRQFSSLTEQYDPVINDLRKQVSEITQQKCQIEVELNHIEEDFYSLRAKCEQEARYRTDAESAVVTVRRYIDDAHLSKLDLEKKYQSLVEEIIFIKKKHQKEVSEMMAQMREAQPSVEPRGTGTADITSALREIRRELEGHASSSIQQAGECFQAQIAKMMEAAEINNEALKATKNEIVEHRRQLQAKSIGLQSLKYAKAALKKQMNDLEEGHVADVNRYQDNIRKLELELKHSKFEISTYCQQYQDLLNVKMALDIEIASYSMQRSHCYKVLPQYKFVEEIITETTMSETEETESERSSSEGICDKREEGNGDREGHADELEGTSEEEHATGSGDEQGEPSAEAAGKDGAVAVEEEESKEATMGAECLSDAEEYAEEKDHGAILRDESTETEDATEETDGRNQMTTPEVRPKTVSTKEDPDCNLKEESCNGTNLKEIQGDMKEDLGGKSLVAVTEGAKQIGRKGLEAADTSQKGGEGEFIKRKVLEEEIKCMKEKDSLKEVTDGSSTGKSEDK</sequence>
<dbReference type="PRINTS" id="PR01248">
    <property type="entry name" value="TYPE1KERATIN"/>
</dbReference>
<dbReference type="AlphaFoldDB" id="A0A8T2NN06"/>
<dbReference type="EMBL" id="JAFBMS010000038">
    <property type="protein sequence ID" value="KAG9341016.1"/>
    <property type="molecule type" value="Genomic_DNA"/>
</dbReference>
<reference evidence="6" key="1">
    <citation type="thesis" date="2021" institute="BYU ScholarsArchive" country="Provo, UT, USA">
        <title>Applications of and Algorithms for Genome Assembly and Genomic Analyses with an Emphasis on Marine Teleosts.</title>
        <authorList>
            <person name="Pickett B.D."/>
        </authorList>
    </citation>
    <scope>NUCLEOTIDE SEQUENCE</scope>
    <source>
        <strain evidence="6">HI-2016</strain>
    </source>
</reference>
<accession>A0A8T2NN06</accession>
<dbReference type="SUPFAM" id="SSF64593">
    <property type="entry name" value="Intermediate filament protein, coiled coil region"/>
    <property type="match status" value="2"/>
</dbReference>
<dbReference type="GO" id="GO:0030424">
    <property type="term" value="C:axon"/>
    <property type="evidence" value="ECO:0007669"/>
    <property type="project" value="TreeGrafter"/>
</dbReference>
<evidence type="ECO:0000313" key="6">
    <source>
        <dbReference type="EMBL" id="KAG9341016.1"/>
    </source>
</evidence>
<dbReference type="Gene3D" id="1.20.5.170">
    <property type="match status" value="1"/>
</dbReference>
<dbReference type="GO" id="GO:0033693">
    <property type="term" value="P:neurofilament bundle assembly"/>
    <property type="evidence" value="ECO:0007669"/>
    <property type="project" value="TreeGrafter"/>
</dbReference>
<dbReference type="InterPro" id="IPR039008">
    <property type="entry name" value="IF_rod_dom"/>
</dbReference>
<protein>
    <recommendedName>
        <fullName evidence="5">IF rod domain-containing protein</fullName>
    </recommendedName>
</protein>